<feature type="domain" description="Serine aminopeptidase S33" evidence="1">
    <location>
        <begin position="36"/>
        <end position="298"/>
    </location>
</feature>
<name>A0A2G4YV90_9PROT</name>
<protein>
    <recommendedName>
        <fullName evidence="1">Serine aminopeptidase S33 domain-containing protein</fullName>
    </recommendedName>
</protein>
<evidence type="ECO:0000313" key="2">
    <source>
        <dbReference type="EMBL" id="PHZ86227.1"/>
    </source>
</evidence>
<dbReference type="Pfam" id="PF12146">
    <property type="entry name" value="Hydrolase_4"/>
    <property type="match status" value="1"/>
</dbReference>
<dbReference type="RefSeq" id="WP_099471811.1">
    <property type="nucleotide sequence ID" value="NZ_CP041025.1"/>
</dbReference>
<dbReference type="Proteomes" id="UP000229730">
    <property type="component" value="Unassembled WGS sequence"/>
</dbReference>
<dbReference type="FunCoup" id="A0A2G4YV90">
    <property type="interactions" value="19"/>
</dbReference>
<gene>
    <name evidence="2" type="ORF">CRD36_06060</name>
</gene>
<dbReference type="InParanoid" id="A0A2G4YV90"/>
<accession>A0A2G4YV90</accession>
<reference evidence="2 3" key="1">
    <citation type="submission" date="2017-10" db="EMBL/GenBank/DDBJ databases">
        <title>Frigbacter circumglobatus gen. nov. sp. nov., isolated from sediment cultured in situ.</title>
        <authorList>
            <person name="Zhao Z."/>
        </authorList>
    </citation>
    <scope>NUCLEOTIDE SEQUENCE [LARGE SCALE GENOMIC DNA]</scope>
    <source>
        <strain evidence="2 3">ZYL</strain>
    </source>
</reference>
<evidence type="ECO:0000259" key="1">
    <source>
        <dbReference type="Pfam" id="PF12146"/>
    </source>
</evidence>
<dbReference type="SUPFAM" id="SSF53474">
    <property type="entry name" value="alpha/beta-Hydrolases"/>
    <property type="match status" value="1"/>
</dbReference>
<dbReference type="InterPro" id="IPR029058">
    <property type="entry name" value="AB_hydrolase_fold"/>
</dbReference>
<sequence length="315" mass="35656">MVWQDFPNLRRKGQVNYLTAQDGCHLRTASWPTDENSKAIIVLVNGHREYMEKYSEFITDLLARDLAVYTLDNRGQGLSDRLLSDRLKSYIPDFDLFVSDLDEYVSQVVKKDPRATELPICLIGHSMGGNICLRYLHEHPGHIDKAVLFSPMLGMTLGAPFKDHLARALISGLCRIGLGKAAFPGQAGRFSRAGHQAYMPKVTHDADRFRQETDFLDANPDHYVGGPTFAWLRAALISADEVMTPGYMDVVTLPLLAILAGEDTLVDNRMAEKIFAERANVKQVTIDGARHEVYRELDRYRDILWRNMDEFLALQ</sequence>
<evidence type="ECO:0000313" key="3">
    <source>
        <dbReference type="Proteomes" id="UP000229730"/>
    </source>
</evidence>
<dbReference type="PANTHER" id="PTHR11614">
    <property type="entry name" value="PHOSPHOLIPASE-RELATED"/>
    <property type="match status" value="1"/>
</dbReference>
<organism evidence="2 3">
    <name type="scientific">Paremcibacter congregatus</name>
    <dbReference type="NCBI Taxonomy" id="2043170"/>
    <lineage>
        <taxon>Bacteria</taxon>
        <taxon>Pseudomonadati</taxon>
        <taxon>Pseudomonadota</taxon>
        <taxon>Alphaproteobacteria</taxon>
        <taxon>Emcibacterales</taxon>
        <taxon>Emcibacteraceae</taxon>
        <taxon>Paremcibacter</taxon>
    </lineage>
</organism>
<dbReference type="Gene3D" id="3.40.50.1820">
    <property type="entry name" value="alpha/beta hydrolase"/>
    <property type="match status" value="1"/>
</dbReference>
<dbReference type="AlphaFoldDB" id="A0A2G4YV90"/>
<dbReference type="EMBL" id="PDEM01000009">
    <property type="protein sequence ID" value="PHZ86227.1"/>
    <property type="molecule type" value="Genomic_DNA"/>
</dbReference>
<dbReference type="InterPro" id="IPR022742">
    <property type="entry name" value="Hydrolase_4"/>
</dbReference>
<dbReference type="InterPro" id="IPR051044">
    <property type="entry name" value="MAG_DAG_Lipase"/>
</dbReference>
<proteinExistence type="predicted"/>
<comment type="caution">
    <text evidence="2">The sequence shown here is derived from an EMBL/GenBank/DDBJ whole genome shotgun (WGS) entry which is preliminary data.</text>
</comment>
<dbReference type="OrthoDB" id="9788260at2"/>
<keyword evidence="3" id="KW-1185">Reference proteome</keyword>